<sequence>MKMKNFLLVLFLNIILFSNSFFLFSQDNFEIPVTPSKDQQLDNAVGFSRTLNSFKKDASSYAKLKAYINLLDSKGMKKLKSHPSYSRLGDIYMYGAIYLEREYKEDKIIELYKKALELRAEPNSNYSLALIYKNRYDNAVKKKDAIKEVEYGKMVYEYLNKYVVLSGNKSSKYKKILNYFSSYK</sequence>
<dbReference type="Proteomes" id="UP000310168">
    <property type="component" value="Unassembled WGS sequence"/>
</dbReference>
<proteinExistence type="predicted"/>
<name>A0ABY2TS06_9SPIR</name>
<accession>A0ABY2TS06</accession>
<evidence type="ECO:0008006" key="3">
    <source>
        <dbReference type="Google" id="ProtNLM"/>
    </source>
</evidence>
<protein>
    <recommendedName>
        <fullName evidence="3">Tetratricopeptide repeat protein</fullName>
    </recommendedName>
</protein>
<evidence type="ECO:0000313" key="1">
    <source>
        <dbReference type="EMBL" id="TKZ35353.1"/>
    </source>
</evidence>
<gene>
    <name evidence="1" type="ORF">EZH24_05725</name>
</gene>
<reference evidence="1 2" key="1">
    <citation type="journal article" date="2019" name="Anaerobe">
        <title>Brachyspira catarrhinii sp. nov., an anaerobic intestinal spirochaete isolated from vervet monkeys may have been misidentified as Brachyspira aalborgi in previous studies.</title>
        <authorList>
            <person name="Phillips N.D."/>
            <person name="La T."/>
            <person name="Hampson D.J."/>
        </authorList>
    </citation>
    <scope>NUCLEOTIDE SEQUENCE [LARGE SCALE GENOMIC DNA]</scope>
    <source>
        <strain evidence="1 2">Z12</strain>
    </source>
</reference>
<organism evidence="1 2">
    <name type="scientific">Brachyspira catarrhinii</name>
    <dbReference type="NCBI Taxonomy" id="2528966"/>
    <lineage>
        <taxon>Bacteria</taxon>
        <taxon>Pseudomonadati</taxon>
        <taxon>Spirochaetota</taxon>
        <taxon>Spirochaetia</taxon>
        <taxon>Brachyspirales</taxon>
        <taxon>Brachyspiraceae</taxon>
        <taxon>Brachyspira</taxon>
    </lineage>
</organism>
<dbReference type="EMBL" id="SJDU01000115">
    <property type="protein sequence ID" value="TKZ35353.1"/>
    <property type="molecule type" value="Genomic_DNA"/>
</dbReference>
<keyword evidence="2" id="KW-1185">Reference proteome</keyword>
<comment type="caution">
    <text evidence="1">The sequence shown here is derived from an EMBL/GenBank/DDBJ whole genome shotgun (WGS) entry which is preliminary data.</text>
</comment>
<evidence type="ECO:0000313" key="2">
    <source>
        <dbReference type="Proteomes" id="UP000310168"/>
    </source>
</evidence>